<dbReference type="InterPro" id="IPR043128">
    <property type="entry name" value="Rev_trsase/Diguanyl_cyclase"/>
</dbReference>
<dbReference type="RefSeq" id="WP_064025799.1">
    <property type="nucleotide sequence ID" value="NZ_LUUK01000056.1"/>
</dbReference>
<keyword evidence="2" id="KW-0472">Membrane</keyword>
<dbReference type="InterPro" id="IPR035965">
    <property type="entry name" value="PAS-like_dom_sf"/>
</dbReference>
<dbReference type="FunFam" id="3.30.70.270:FF:000001">
    <property type="entry name" value="Diguanylate cyclase domain protein"/>
    <property type="match status" value="1"/>
</dbReference>
<name>A0A177P090_9GAMM</name>
<dbReference type="InterPro" id="IPR052163">
    <property type="entry name" value="DGC-Regulatory_Protein"/>
</dbReference>
<feature type="transmembrane region" description="Helical" evidence="2">
    <location>
        <begin position="15"/>
        <end position="35"/>
    </location>
</feature>
<dbReference type="CDD" id="cd01949">
    <property type="entry name" value="GGDEF"/>
    <property type="match status" value="1"/>
</dbReference>
<dbReference type="Gene3D" id="3.30.450.20">
    <property type="entry name" value="PAS domain"/>
    <property type="match status" value="1"/>
</dbReference>
<comment type="cofactor">
    <cofactor evidence="1">
        <name>Mg(2+)</name>
        <dbReference type="ChEBI" id="CHEBI:18420"/>
    </cofactor>
</comment>
<dbReference type="SUPFAM" id="SSF55073">
    <property type="entry name" value="Nucleotide cyclase"/>
    <property type="match status" value="1"/>
</dbReference>
<dbReference type="EMBL" id="LUUK01000056">
    <property type="protein sequence ID" value="OAI23688.1"/>
    <property type="molecule type" value="Genomic_DNA"/>
</dbReference>
<dbReference type="SUPFAM" id="SSF55785">
    <property type="entry name" value="PYP-like sensor domain (PAS domain)"/>
    <property type="match status" value="1"/>
</dbReference>
<keyword evidence="2" id="KW-0812">Transmembrane</keyword>
<dbReference type="InterPro" id="IPR000014">
    <property type="entry name" value="PAS"/>
</dbReference>
<evidence type="ECO:0008006" key="7">
    <source>
        <dbReference type="Google" id="ProtNLM"/>
    </source>
</evidence>
<dbReference type="Gene3D" id="3.30.70.270">
    <property type="match status" value="1"/>
</dbReference>
<feature type="transmembrane region" description="Helical" evidence="2">
    <location>
        <begin position="148"/>
        <end position="167"/>
    </location>
</feature>
<evidence type="ECO:0000313" key="5">
    <source>
        <dbReference type="EMBL" id="OAI23688.1"/>
    </source>
</evidence>
<feature type="domain" description="HAMP" evidence="3">
    <location>
        <begin position="169"/>
        <end position="222"/>
    </location>
</feature>
<dbReference type="InterPro" id="IPR003660">
    <property type="entry name" value="HAMP_dom"/>
</dbReference>
<evidence type="ECO:0000256" key="1">
    <source>
        <dbReference type="ARBA" id="ARBA00001946"/>
    </source>
</evidence>
<dbReference type="GO" id="GO:0007165">
    <property type="term" value="P:signal transduction"/>
    <property type="evidence" value="ECO:0007669"/>
    <property type="project" value="InterPro"/>
</dbReference>
<dbReference type="STRING" id="702114.A1355_01580"/>
<dbReference type="CDD" id="cd00130">
    <property type="entry name" value="PAS"/>
    <property type="match status" value="1"/>
</dbReference>
<reference evidence="6" key="1">
    <citation type="submission" date="2016-03" db="EMBL/GenBank/DDBJ databases">
        <authorList>
            <person name="Heylen K."/>
            <person name="De Vos P."/>
            <person name="Vekeman B."/>
        </authorList>
    </citation>
    <scope>NUCLEOTIDE SEQUENCE [LARGE SCALE GENOMIC DNA]</scope>
    <source>
        <strain evidence="6">R-45383</strain>
    </source>
</reference>
<dbReference type="PANTHER" id="PTHR46663">
    <property type="entry name" value="DIGUANYLATE CYCLASE DGCT-RELATED"/>
    <property type="match status" value="1"/>
</dbReference>
<evidence type="ECO:0000313" key="6">
    <source>
        <dbReference type="Proteomes" id="UP000077628"/>
    </source>
</evidence>
<sequence length="542" mass="60233">MKGHVVHSLKTRLSIRVFLGMLVLSAAIVLGAYILTFEGAEQDARQQTGELLDAMEYSAAIALYASDARIADDVVRGVLRGSFVASVRLANDTGLDVKLAKAPDAPNQPIIARALKSPFDNNETLGQLQVALHPPAIHQRAAASARNMALALGGIVFFPTLLFWVAISRLVTTPLLKLSAQLAAIKPGDQQCLSLSGDRQDELAGLTQDINALLSAVSVSMRKERRLRQHVEALEKQYEAIFTQASTGILLLNPDGQCLIANPAVSLLFEDWRHAVDSVFSLLPNWEVQLFSEPDEFRALLVQAALTQIPQAMDLRLQRQNDEVREWMHLLVSCYPHPEHKLVAECLFIDISQRKQQEDEAVFQSHHDILTQLLNRRGLEARLNLNYAARENDTLSLLLLDLDRFKQINDRWGHLAGDRVLIEVAKRMKNLVRGADLLTRLGGDEFLICLRRSRSEPALHQFLLRLIESISADIEIEATARDYVGASIGVVEYPRDGTDLVSLLHKADIALYEVKRLGRNGYCLYGDCGLSPVIIAREDTAE</sequence>
<dbReference type="PROSITE" id="PS50887">
    <property type="entry name" value="GGDEF"/>
    <property type="match status" value="1"/>
</dbReference>
<feature type="domain" description="GGDEF" evidence="4">
    <location>
        <begin position="393"/>
        <end position="527"/>
    </location>
</feature>
<organism evidence="5 6">
    <name type="scientific">Methylomonas koyamae</name>
    <dbReference type="NCBI Taxonomy" id="702114"/>
    <lineage>
        <taxon>Bacteria</taxon>
        <taxon>Pseudomonadati</taxon>
        <taxon>Pseudomonadota</taxon>
        <taxon>Gammaproteobacteria</taxon>
        <taxon>Methylococcales</taxon>
        <taxon>Methylococcaceae</taxon>
        <taxon>Methylomonas</taxon>
    </lineage>
</organism>
<keyword evidence="2" id="KW-1133">Transmembrane helix</keyword>
<dbReference type="PROSITE" id="PS50885">
    <property type="entry name" value="HAMP"/>
    <property type="match status" value="1"/>
</dbReference>
<evidence type="ECO:0000256" key="2">
    <source>
        <dbReference type="SAM" id="Phobius"/>
    </source>
</evidence>
<dbReference type="AlphaFoldDB" id="A0A177P090"/>
<comment type="caution">
    <text evidence="5">The sequence shown here is derived from an EMBL/GenBank/DDBJ whole genome shotgun (WGS) entry which is preliminary data.</text>
</comment>
<evidence type="ECO:0000259" key="3">
    <source>
        <dbReference type="PROSITE" id="PS50885"/>
    </source>
</evidence>
<dbReference type="Proteomes" id="UP000077628">
    <property type="component" value="Unassembled WGS sequence"/>
</dbReference>
<dbReference type="PANTHER" id="PTHR46663:SF2">
    <property type="entry name" value="GGDEF DOMAIN-CONTAINING PROTEIN"/>
    <property type="match status" value="1"/>
</dbReference>
<dbReference type="SMART" id="SM00267">
    <property type="entry name" value="GGDEF"/>
    <property type="match status" value="1"/>
</dbReference>
<accession>A0A177P090</accession>
<dbReference type="GO" id="GO:0003824">
    <property type="term" value="F:catalytic activity"/>
    <property type="evidence" value="ECO:0007669"/>
    <property type="project" value="UniProtKB-ARBA"/>
</dbReference>
<protein>
    <recommendedName>
        <fullName evidence="7">Diguanylate cyclase</fullName>
    </recommendedName>
</protein>
<proteinExistence type="predicted"/>
<keyword evidence="6" id="KW-1185">Reference proteome</keyword>
<gene>
    <name evidence="5" type="ORF">A1355_01580</name>
</gene>
<evidence type="ECO:0000259" key="4">
    <source>
        <dbReference type="PROSITE" id="PS50887"/>
    </source>
</evidence>
<dbReference type="InterPro" id="IPR029787">
    <property type="entry name" value="Nucleotide_cyclase"/>
</dbReference>
<dbReference type="Pfam" id="PF00990">
    <property type="entry name" value="GGDEF"/>
    <property type="match status" value="1"/>
</dbReference>
<dbReference type="NCBIfam" id="TIGR00254">
    <property type="entry name" value="GGDEF"/>
    <property type="match status" value="1"/>
</dbReference>
<dbReference type="InterPro" id="IPR000160">
    <property type="entry name" value="GGDEF_dom"/>
</dbReference>
<dbReference type="GO" id="GO:0016020">
    <property type="term" value="C:membrane"/>
    <property type="evidence" value="ECO:0007669"/>
    <property type="project" value="InterPro"/>
</dbReference>
<dbReference type="Gene3D" id="6.10.340.10">
    <property type="match status" value="1"/>
</dbReference>